<proteinExistence type="predicted"/>
<reference evidence="1" key="2">
    <citation type="submission" date="2016-06" db="EMBL/GenBank/DDBJ databases">
        <title>The genome of a short-lived fish provides insights into sex chromosome evolution and the genetic control of aging.</title>
        <authorList>
            <person name="Reichwald K."/>
            <person name="Felder M."/>
            <person name="Petzold A."/>
            <person name="Koch P."/>
            <person name="Groth M."/>
            <person name="Platzer M."/>
        </authorList>
    </citation>
    <scope>NUCLEOTIDE SEQUENCE</scope>
    <source>
        <tissue evidence="1">Brain</tissue>
    </source>
</reference>
<dbReference type="EMBL" id="HADZ01007755">
    <property type="protein sequence ID" value="SBP71696.1"/>
    <property type="molecule type" value="Transcribed_RNA"/>
</dbReference>
<accession>A0A1A8BYL7</accession>
<evidence type="ECO:0000313" key="1">
    <source>
        <dbReference type="EMBL" id="SBP71696.1"/>
    </source>
</evidence>
<feature type="non-terminal residue" evidence="1">
    <location>
        <position position="88"/>
    </location>
</feature>
<feature type="non-terminal residue" evidence="1">
    <location>
        <position position="1"/>
    </location>
</feature>
<sequence>IWSKNQTFNHRTLKPHPGTVGSESVLNQFPVSQLWRRGKGDYFQGVLFLAELSTPSVCLGKVLIQVIHQVIRLLPTGHKPVLLTWFHF</sequence>
<reference evidence="1" key="1">
    <citation type="submission" date="2016-05" db="EMBL/GenBank/DDBJ databases">
        <authorList>
            <person name="Lavstsen T."/>
            <person name="Jespersen J.S."/>
        </authorList>
    </citation>
    <scope>NUCLEOTIDE SEQUENCE</scope>
    <source>
        <tissue evidence="1">Brain</tissue>
    </source>
</reference>
<dbReference type="AlphaFoldDB" id="A0A1A8BYL7"/>
<name>A0A1A8BYL7_NOTKA</name>
<organism evidence="1">
    <name type="scientific">Nothobranchius kadleci</name>
    <name type="common">African annual killifish</name>
    <dbReference type="NCBI Taxonomy" id="1051664"/>
    <lineage>
        <taxon>Eukaryota</taxon>
        <taxon>Metazoa</taxon>
        <taxon>Chordata</taxon>
        <taxon>Craniata</taxon>
        <taxon>Vertebrata</taxon>
        <taxon>Euteleostomi</taxon>
        <taxon>Actinopterygii</taxon>
        <taxon>Neopterygii</taxon>
        <taxon>Teleostei</taxon>
        <taxon>Neoteleostei</taxon>
        <taxon>Acanthomorphata</taxon>
        <taxon>Ovalentaria</taxon>
        <taxon>Atherinomorphae</taxon>
        <taxon>Cyprinodontiformes</taxon>
        <taxon>Nothobranchiidae</taxon>
        <taxon>Nothobranchius</taxon>
    </lineage>
</organism>
<protein>
    <submittedName>
        <fullName evidence="1">Family with sequence similarity 57, member B</fullName>
    </submittedName>
</protein>
<gene>
    <name evidence="1" type="primary">FAM57B</name>
</gene>